<dbReference type="OrthoDB" id="3369526at2"/>
<gene>
    <name evidence="1" type="ORF">GA0070611_4142</name>
</gene>
<reference evidence="2" key="1">
    <citation type="submission" date="2016-06" db="EMBL/GenBank/DDBJ databases">
        <authorList>
            <person name="Varghese N."/>
            <person name="Submissions Spin"/>
        </authorList>
    </citation>
    <scope>NUCLEOTIDE SEQUENCE [LARGE SCALE GENOMIC DNA]</scope>
    <source>
        <strain evidence="2">DSM 44815</strain>
    </source>
</reference>
<name>A0A1A8ZXL4_9ACTN</name>
<keyword evidence="2" id="KW-1185">Reference proteome</keyword>
<dbReference type="SMART" id="SM00567">
    <property type="entry name" value="EZ_HEAT"/>
    <property type="match status" value="6"/>
</dbReference>
<dbReference type="STRING" id="261654.GA0070611_4142"/>
<dbReference type="Pfam" id="PF13646">
    <property type="entry name" value="HEAT_2"/>
    <property type="match status" value="2"/>
</dbReference>
<dbReference type="Gene3D" id="1.25.10.10">
    <property type="entry name" value="Leucine-rich Repeat Variant"/>
    <property type="match status" value="3"/>
</dbReference>
<proteinExistence type="predicted"/>
<accession>A0A1A8ZXL4</accession>
<organism evidence="1 2">
    <name type="scientific">Micromonospora auratinigra</name>
    <dbReference type="NCBI Taxonomy" id="261654"/>
    <lineage>
        <taxon>Bacteria</taxon>
        <taxon>Bacillati</taxon>
        <taxon>Actinomycetota</taxon>
        <taxon>Actinomycetes</taxon>
        <taxon>Micromonosporales</taxon>
        <taxon>Micromonosporaceae</taxon>
        <taxon>Micromonospora</taxon>
    </lineage>
</organism>
<dbReference type="PANTHER" id="PTHR12697:SF5">
    <property type="entry name" value="DEOXYHYPUSINE HYDROXYLASE"/>
    <property type="match status" value="1"/>
</dbReference>
<dbReference type="SUPFAM" id="SSF48371">
    <property type="entry name" value="ARM repeat"/>
    <property type="match status" value="1"/>
</dbReference>
<evidence type="ECO:0000313" key="2">
    <source>
        <dbReference type="Proteomes" id="UP000199385"/>
    </source>
</evidence>
<dbReference type="Proteomes" id="UP000199385">
    <property type="component" value="Chromosome I"/>
</dbReference>
<dbReference type="EMBL" id="LT594323">
    <property type="protein sequence ID" value="SBT48667.1"/>
    <property type="molecule type" value="Genomic_DNA"/>
</dbReference>
<dbReference type="PATRIC" id="fig|261654.4.peg.4209"/>
<dbReference type="InterPro" id="IPR011989">
    <property type="entry name" value="ARM-like"/>
</dbReference>
<dbReference type="PANTHER" id="PTHR12697">
    <property type="entry name" value="PBS LYASE HEAT-LIKE PROTEIN"/>
    <property type="match status" value="1"/>
</dbReference>
<evidence type="ECO:0000313" key="1">
    <source>
        <dbReference type="EMBL" id="SBT48667.1"/>
    </source>
</evidence>
<sequence length="374" mass="40047">MSGAPESTSGTDNVPVHDKLARLLDLIDTREGDAYQLALDLADRGDQSLVVPVRAALARCLERRDTYGRDLLVRVLVGLSGSAAFPYLLRTYAHPVDPNDDRDTFALHLGNLLHREPAACRPTVLAFVADPAPELRQAGLWALGHVLQPDDADVLREALADPDQWIRWTAVNALPDPGREPWAYGLVRTALRDPEPFNRRAAVLILAWSAAPSAADDLLALTGDSSSTVRSALGEAIGRTAAGSDRRDDAATVLLALLDDPDPTVRRSAARGLGHLDGPLDALRDRADDPDPWVRKAVAVSLGSHAGDEWAATLATLAADQSAEVRWELAAVLARQSWPGARPLLAGLAEDPDPTVRRTARTALERGPGTPAAR</sequence>
<protein>
    <submittedName>
        <fullName evidence="1">HEAT repeat</fullName>
    </submittedName>
</protein>
<dbReference type="InterPro" id="IPR004155">
    <property type="entry name" value="PBS_lyase_HEAT"/>
</dbReference>
<dbReference type="InterPro" id="IPR016024">
    <property type="entry name" value="ARM-type_fold"/>
</dbReference>
<dbReference type="GO" id="GO:0016491">
    <property type="term" value="F:oxidoreductase activity"/>
    <property type="evidence" value="ECO:0007669"/>
    <property type="project" value="TreeGrafter"/>
</dbReference>
<dbReference type="AlphaFoldDB" id="A0A1A8ZXL4"/>